<dbReference type="Proteomes" id="UP000245962">
    <property type="component" value="Unassembled WGS sequence"/>
</dbReference>
<dbReference type="EMBL" id="QEHR01000004">
    <property type="protein sequence ID" value="PVW15164.1"/>
    <property type="molecule type" value="Genomic_DNA"/>
</dbReference>
<evidence type="ECO:0000313" key="1">
    <source>
        <dbReference type="EMBL" id="PVW15164.1"/>
    </source>
</evidence>
<dbReference type="AlphaFoldDB" id="A0A2U0I269"/>
<evidence type="ECO:0000313" key="2">
    <source>
        <dbReference type="Proteomes" id="UP000245962"/>
    </source>
</evidence>
<organism evidence="1 2">
    <name type="scientific">Marixanthomonas spongiae</name>
    <dbReference type="NCBI Taxonomy" id="2174845"/>
    <lineage>
        <taxon>Bacteria</taxon>
        <taxon>Pseudomonadati</taxon>
        <taxon>Bacteroidota</taxon>
        <taxon>Flavobacteriia</taxon>
        <taxon>Flavobacteriales</taxon>
        <taxon>Flavobacteriaceae</taxon>
        <taxon>Marixanthomonas</taxon>
    </lineage>
</organism>
<dbReference type="RefSeq" id="WP_116694059.1">
    <property type="nucleotide sequence ID" value="NZ_QEHR01000004.1"/>
</dbReference>
<dbReference type="OrthoDB" id="1149272at2"/>
<dbReference type="InterPro" id="IPR046290">
    <property type="entry name" value="DUF6327"/>
</dbReference>
<reference evidence="1 2" key="1">
    <citation type="submission" date="2018-04" db="EMBL/GenBank/DDBJ databases">
        <title>Marixanthomonas spongiae HN-E44 sp. nov., isolated from a marine sponge.</title>
        <authorList>
            <person name="Luo L."/>
            <person name="Zhuang L."/>
        </authorList>
    </citation>
    <scope>NUCLEOTIDE SEQUENCE [LARGE SCALE GENOMIC DNA]</scope>
    <source>
        <strain evidence="1 2">HN-E44</strain>
    </source>
</reference>
<evidence type="ECO:0008006" key="3">
    <source>
        <dbReference type="Google" id="ProtNLM"/>
    </source>
</evidence>
<keyword evidence="2" id="KW-1185">Reference proteome</keyword>
<comment type="caution">
    <text evidence="1">The sequence shown here is derived from an EMBL/GenBank/DDBJ whole genome shotgun (WGS) entry which is preliminary data.</text>
</comment>
<gene>
    <name evidence="1" type="ORF">DDV96_07080</name>
</gene>
<protein>
    <recommendedName>
        <fullName evidence="3">Glutaminyl-tRNA synthetase</fullName>
    </recommendedName>
</protein>
<dbReference type="Pfam" id="PF19852">
    <property type="entry name" value="DUF6327"/>
    <property type="match status" value="1"/>
</dbReference>
<name>A0A2U0I269_9FLAO</name>
<accession>A0A2U0I269</accession>
<proteinExistence type="predicted"/>
<sequence length="83" mass="9408">MKRYTTFDEIDRDLKYLKLKSEIDKEELKLSVSNTKTSFKETFSPLNIVASMVGSILQKALVVKIANSILGVKKVKEVEDKDA</sequence>